<dbReference type="Pfam" id="PF16496">
    <property type="entry name" value="SWIRM-assoc_2"/>
    <property type="match status" value="1"/>
</dbReference>
<dbReference type="PROSITE" id="PS52032">
    <property type="entry name" value="MARR_BRCT_CHROMO"/>
    <property type="match status" value="1"/>
</dbReference>
<dbReference type="PROSITE" id="PS50934">
    <property type="entry name" value="SWIRM"/>
    <property type="match status" value="1"/>
</dbReference>
<feature type="domain" description="Myb-like" evidence="6">
    <location>
        <begin position="929"/>
        <end position="980"/>
    </location>
</feature>
<evidence type="ECO:0000256" key="5">
    <source>
        <dbReference type="SAM" id="MobiDB-lite"/>
    </source>
</evidence>
<dbReference type="SMART" id="SM00717">
    <property type="entry name" value="SANT"/>
    <property type="match status" value="1"/>
</dbReference>
<dbReference type="Pfam" id="PF04433">
    <property type="entry name" value="SWIRM"/>
    <property type="match status" value="1"/>
</dbReference>
<evidence type="ECO:0000313" key="11">
    <source>
        <dbReference type="EMBL" id="CEM09346.1"/>
    </source>
</evidence>
<dbReference type="Gene3D" id="1.10.10.60">
    <property type="entry name" value="Homeodomain-like"/>
    <property type="match status" value="1"/>
</dbReference>
<dbReference type="Gene3D" id="1.10.10.10">
    <property type="entry name" value="Winged helix-like DNA-binding domain superfamily/Winged helix DNA-binding domain"/>
    <property type="match status" value="1"/>
</dbReference>
<name>A0A0G4F9B5_VITBC</name>
<evidence type="ECO:0000259" key="9">
    <source>
        <dbReference type="PROSITE" id="PS51294"/>
    </source>
</evidence>
<dbReference type="InParanoid" id="A0A0G4F9B5"/>
<feature type="region of interest" description="Disordered" evidence="5">
    <location>
        <begin position="290"/>
        <end position="444"/>
    </location>
</feature>
<protein>
    <recommendedName>
        <fullName evidence="13">SWIRM domain-containing protein</fullName>
    </recommendedName>
</protein>
<keyword evidence="2" id="KW-0238">DNA-binding</keyword>
<dbReference type="PANTHER" id="PTHR12802:SF41">
    <property type="entry name" value="BRAHMA ASSOCIATED PROTEIN 155 KDA"/>
    <property type="match status" value="1"/>
</dbReference>
<dbReference type="OrthoDB" id="118550at2759"/>
<feature type="region of interest" description="Disordered" evidence="5">
    <location>
        <begin position="577"/>
        <end position="599"/>
    </location>
</feature>
<feature type="region of interest" description="Disordered" evidence="5">
    <location>
        <begin position="765"/>
        <end position="820"/>
    </location>
</feature>
<feature type="domain" description="SANT" evidence="8">
    <location>
        <begin position="932"/>
        <end position="984"/>
    </location>
</feature>
<accession>A0A0G4F9B5</accession>
<evidence type="ECO:0000259" key="8">
    <source>
        <dbReference type="PROSITE" id="PS51293"/>
    </source>
</evidence>
<dbReference type="OMA" id="TIDMPDP"/>
<dbReference type="FunFam" id="1.10.10.10:FF:000020">
    <property type="entry name" value="SWI/SNF complex subunit SMARCC2 isoform c"/>
    <property type="match status" value="1"/>
</dbReference>
<keyword evidence="4" id="KW-0539">Nucleus</keyword>
<dbReference type="AlphaFoldDB" id="A0A0G4F9B5"/>
<feature type="compositionally biased region" description="Basic and acidic residues" evidence="5">
    <location>
        <begin position="372"/>
        <end position="381"/>
    </location>
</feature>
<dbReference type="Proteomes" id="UP000041254">
    <property type="component" value="Unassembled WGS sequence"/>
</dbReference>
<dbReference type="FunFam" id="1.10.10.60:FF:000014">
    <property type="entry name" value="SWI/SNF complex subunit SMARCC2 isoform C"/>
    <property type="match status" value="1"/>
</dbReference>
<dbReference type="CDD" id="cd00167">
    <property type="entry name" value="SANT"/>
    <property type="match status" value="1"/>
</dbReference>
<evidence type="ECO:0000256" key="2">
    <source>
        <dbReference type="ARBA" id="ARBA00023125"/>
    </source>
</evidence>
<gene>
    <name evidence="11" type="ORF">Vbra_4253</name>
</gene>
<feature type="domain" description="HTH myb-type" evidence="9">
    <location>
        <begin position="929"/>
        <end position="972"/>
    </location>
</feature>
<dbReference type="GO" id="GO:0005634">
    <property type="term" value="C:nucleus"/>
    <property type="evidence" value="ECO:0007669"/>
    <property type="project" value="UniProtKB-ARBA"/>
</dbReference>
<dbReference type="PROSITE" id="PS51294">
    <property type="entry name" value="HTH_MYB"/>
    <property type="match status" value="1"/>
</dbReference>
<reference evidence="11 12" key="1">
    <citation type="submission" date="2014-11" db="EMBL/GenBank/DDBJ databases">
        <authorList>
            <person name="Zhu J."/>
            <person name="Qi W."/>
            <person name="Song R."/>
        </authorList>
    </citation>
    <scope>NUCLEOTIDE SEQUENCE [LARGE SCALE GENOMIC DNA]</scope>
</reference>
<sequence length="1237" mass="134065">MSQRRKPHAPADQRNVRNVEDFMVDKYEKVRQELEKVEWIKRDAACNSKTLATLVAHLTLFMDLNFGAKVPVEQREMTKFPAVLLRDYRPNGALKTILELCFEFKAQQEGAGSRRFDILTEKAKPHVIQLCRQIFDRIKADGHWKPPKVFFWTGQGGVTAEDVERCTALVSKHHGVVVGTIKEATHIVVSDACNPDFNPSDPESYFRTIERMRTDLGKNFNLIHWWYHPDSYDVWVQGSADDEIETPIRPPDGIWKVGMTFITHLETFNEWMNEADYEIIEAHLPPPLLAHLGQASGKRPQPVQTRQKRQKASHAHEGEPPTPSEAPSGKREKRKSRKARDAESVASDDTAGKAAGSMRLRVHKTPPPAREAPGEESERPRGMVTRDSLKPSQGHSRSRVGGVDRVKARKSAPGGRGAEGAEARRPEKKRKVHGGAGILPRVHGPTDLSGGAGMVLDAAGGGVQPMLLLQQQQQPQHLHALRLRCNPSIYHPTKCKVIGRPEGEAPPVLDPETLAQLDYGEVLPEVAAFVREHCKDVRMKAQLPTIIEKATDGMDVDGVVTERFHAPPLPPELCSPSVVSDEVSSASPDGAPLAKRSHARWTQTVTREGGLLVTLPLPPSGPPVPPDLPPPPQNTELNGAEAARPASASEVPVTIQLPSFADWFDTDSVHNIEMQHLGGFFGAYEDGEGLEETKRRYVAVRNAIVERYRMNPRKYLSATECRRFIDGDALLVLQIHSFLDFWGVINFQADPSTLPLKTRKLREDTVPQPAATTTGGPSQPAPARPIGRIGQPQPQPGTQPTMGIHQQGPSAAASASQGGVGWRPGVGAGAGVGGATNVTTLASTGQRYALPKVPEGPPGPKKCVSCGKICLYSFYVVRKTAGAPALSTGVLSRCAWCELCYREGLLPPNLLPSQLRKVTVPLSGSQDGRPDASGTMWTEHETMRLIEGLELYGDSWDEVASHVGNGKTASQCIMHFVALPIEEETPLPPTATAAAGMGIGRERGMDSRSLAAMLTSMRERRDESAVDYMMKQLAGLASVVDPKLVTAAINAALEEARKENLVPPQIEARYRPVMAHPLPPRSHPQIPHQQHTFMHTRAAAVGIGNGPRPPAPPAMMPIAASSAPAAAAAAAAVAVKDKGGDTLMSTTNHNGTTVQQPPSVVASAVSAGVVGAMPVVGLVAAAREDQQARAGGEALLAQQKERIDDKMRQIRASGQGQEQQQQQQGQREVRPDGPGQS</sequence>
<dbReference type="GO" id="GO:0003677">
    <property type="term" value="F:DNA binding"/>
    <property type="evidence" value="ECO:0007669"/>
    <property type="project" value="UniProtKB-KW"/>
</dbReference>
<keyword evidence="3" id="KW-0804">Transcription</keyword>
<feature type="compositionally biased region" description="Pro residues" evidence="5">
    <location>
        <begin position="617"/>
        <end position="633"/>
    </location>
</feature>
<feature type="region of interest" description="Disordered" evidence="5">
    <location>
        <begin position="1190"/>
        <end position="1237"/>
    </location>
</feature>
<feature type="domain" description="SWIRM" evidence="7">
    <location>
        <begin position="655"/>
        <end position="756"/>
    </location>
</feature>
<dbReference type="InterPro" id="IPR032450">
    <property type="entry name" value="SMARCC_N"/>
</dbReference>
<dbReference type="InterPro" id="IPR036388">
    <property type="entry name" value="WH-like_DNA-bd_sf"/>
</dbReference>
<keyword evidence="12" id="KW-1185">Reference proteome</keyword>
<dbReference type="EMBL" id="CDMY01000395">
    <property type="protein sequence ID" value="CEM09346.1"/>
    <property type="molecule type" value="Genomic_DNA"/>
</dbReference>
<evidence type="ECO:0000259" key="7">
    <source>
        <dbReference type="PROSITE" id="PS50934"/>
    </source>
</evidence>
<dbReference type="InterPro" id="IPR009057">
    <property type="entry name" value="Homeodomain-like_sf"/>
</dbReference>
<proteinExistence type="predicted"/>
<organism evidence="11 12">
    <name type="scientific">Vitrella brassicaformis (strain CCMP3155)</name>
    <dbReference type="NCBI Taxonomy" id="1169540"/>
    <lineage>
        <taxon>Eukaryota</taxon>
        <taxon>Sar</taxon>
        <taxon>Alveolata</taxon>
        <taxon>Colpodellida</taxon>
        <taxon>Vitrellaceae</taxon>
        <taxon>Vitrella</taxon>
    </lineage>
</organism>
<evidence type="ECO:0000256" key="1">
    <source>
        <dbReference type="ARBA" id="ARBA00023015"/>
    </source>
</evidence>
<dbReference type="InterPro" id="IPR007526">
    <property type="entry name" value="SWIRM"/>
</dbReference>
<evidence type="ECO:0000259" key="6">
    <source>
        <dbReference type="PROSITE" id="PS50090"/>
    </source>
</evidence>
<keyword evidence="1" id="KW-0805">Transcription regulation</keyword>
<evidence type="ECO:0000256" key="3">
    <source>
        <dbReference type="ARBA" id="ARBA00023163"/>
    </source>
</evidence>
<feature type="region of interest" description="Disordered" evidence="5">
    <location>
        <begin position="617"/>
        <end position="641"/>
    </location>
</feature>
<feature type="compositionally biased region" description="Basic and acidic residues" evidence="5">
    <location>
        <begin position="1199"/>
        <end position="1208"/>
    </location>
</feature>
<dbReference type="SUPFAM" id="SSF46689">
    <property type="entry name" value="Homeodomain-like"/>
    <property type="match status" value="2"/>
</dbReference>
<dbReference type="Pfam" id="PF00249">
    <property type="entry name" value="Myb_DNA-binding"/>
    <property type="match status" value="1"/>
</dbReference>
<evidence type="ECO:0000313" key="12">
    <source>
        <dbReference type="Proteomes" id="UP000041254"/>
    </source>
</evidence>
<feature type="domain" description="Chromo" evidence="10">
    <location>
        <begin position="1"/>
        <end position="294"/>
    </location>
</feature>
<evidence type="ECO:0008006" key="13">
    <source>
        <dbReference type="Google" id="ProtNLM"/>
    </source>
</evidence>
<feature type="compositionally biased region" description="Low complexity" evidence="5">
    <location>
        <begin position="784"/>
        <end position="817"/>
    </location>
</feature>
<dbReference type="PROSITE" id="PS51293">
    <property type="entry name" value="SANT"/>
    <property type="match status" value="1"/>
</dbReference>
<feature type="compositionally biased region" description="Low complexity" evidence="5">
    <location>
        <begin position="1214"/>
        <end position="1226"/>
    </location>
</feature>
<dbReference type="InterPro" id="IPR049898">
    <property type="entry name" value="MARR_BRCT_CHROMO"/>
</dbReference>
<dbReference type="InterPro" id="IPR001005">
    <property type="entry name" value="SANT/Myb"/>
</dbReference>
<dbReference type="InterPro" id="IPR017884">
    <property type="entry name" value="SANT_dom"/>
</dbReference>
<evidence type="ECO:0000259" key="10">
    <source>
        <dbReference type="PROSITE" id="PS52032"/>
    </source>
</evidence>
<evidence type="ECO:0000256" key="4">
    <source>
        <dbReference type="ARBA" id="ARBA00023242"/>
    </source>
</evidence>
<dbReference type="VEuPathDB" id="CryptoDB:Vbra_4253"/>
<dbReference type="PANTHER" id="PTHR12802">
    <property type="entry name" value="SWI/SNF COMPLEX-RELATED"/>
    <property type="match status" value="1"/>
</dbReference>
<dbReference type="PhylomeDB" id="A0A0G4F9B5"/>
<dbReference type="STRING" id="1169540.A0A0G4F9B5"/>
<dbReference type="InterPro" id="IPR017930">
    <property type="entry name" value="Myb_dom"/>
</dbReference>
<dbReference type="PROSITE" id="PS50090">
    <property type="entry name" value="MYB_LIKE"/>
    <property type="match status" value="1"/>
</dbReference>